<feature type="compositionally biased region" description="Basic and acidic residues" evidence="1">
    <location>
        <begin position="1"/>
        <end position="10"/>
    </location>
</feature>
<accession>A0ABN8IAZ7</accession>
<evidence type="ECO:0000313" key="3">
    <source>
        <dbReference type="Proteomes" id="UP000837857"/>
    </source>
</evidence>
<feature type="compositionally biased region" description="Low complexity" evidence="1">
    <location>
        <begin position="102"/>
        <end position="111"/>
    </location>
</feature>
<dbReference type="Proteomes" id="UP000837857">
    <property type="component" value="Chromosome 19"/>
</dbReference>
<gene>
    <name evidence="2" type="ORF">IPOD504_LOCUS6985</name>
</gene>
<protein>
    <submittedName>
        <fullName evidence="2">Uncharacterized protein</fullName>
    </submittedName>
</protein>
<sequence length="190" mass="20754">MASGAHKNDPCEGVAKGLNSPELRKNATIPFVDEYVELDHVRTAKAHEENEREDTEPLLPKGERKIHLSDLGPVRSPNTDTIVVDTPEGTLYITLDPESKSKPTSPSTESTDLSELSPGTSKAFGASESRDLIAMESGLEQRRTGLRRNSISMPTLQNLESEVLKQQYAGPEDGVSSFGVLCGFFFYTIT</sequence>
<organism evidence="2 3">
    <name type="scientific">Iphiclides podalirius</name>
    <name type="common">scarce swallowtail</name>
    <dbReference type="NCBI Taxonomy" id="110791"/>
    <lineage>
        <taxon>Eukaryota</taxon>
        <taxon>Metazoa</taxon>
        <taxon>Ecdysozoa</taxon>
        <taxon>Arthropoda</taxon>
        <taxon>Hexapoda</taxon>
        <taxon>Insecta</taxon>
        <taxon>Pterygota</taxon>
        <taxon>Neoptera</taxon>
        <taxon>Endopterygota</taxon>
        <taxon>Lepidoptera</taxon>
        <taxon>Glossata</taxon>
        <taxon>Ditrysia</taxon>
        <taxon>Papilionoidea</taxon>
        <taxon>Papilionidae</taxon>
        <taxon>Papilioninae</taxon>
        <taxon>Iphiclides</taxon>
    </lineage>
</organism>
<keyword evidence="3" id="KW-1185">Reference proteome</keyword>
<feature type="region of interest" description="Disordered" evidence="1">
    <location>
        <begin position="42"/>
        <end position="129"/>
    </location>
</feature>
<name>A0ABN8IAZ7_9NEOP</name>
<evidence type="ECO:0000313" key="2">
    <source>
        <dbReference type="EMBL" id="CAH2049654.1"/>
    </source>
</evidence>
<feature type="non-terminal residue" evidence="2">
    <location>
        <position position="190"/>
    </location>
</feature>
<evidence type="ECO:0000256" key="1">
    <source>
        <dbReference type="SAM" id="MobiDB-lite"/>
    </source>
</evidence>
<dbReference type="EMBL" id="OW152831">
    <property type="protein sequence ID" value="CAH2049654.1"/>
    <property type="molecule type" value="Genomic_DNA"/>
</dbReference>
<proteinExistence type="predicted"/>
<feature type="region of interest" description="Disordered" evidence="1">
    <location>
        <begin position="1"/>
        <end position="25"/>
    </location>
</feature>
<reference evidence="2" key="1">
    <citation type="submission" date="2022-03" db="EMBL/GenBank/DDBJ databases">
        <authorList>
            <person name="Martin H S."/>
        </authorList>
    </citation>
    <scope>NUCLEOTIDE SEQUENCE</scope>
</reference>